<organism evidence="1">
    <name type="scientific">uncultured Thermomicrobiales bacterium</name>
    <dbReference type="NCBI Taxonomy" id="1645740"/>
    <lineage>
        <taxon>Bacteria</taxon>
        <taxon>Pseudomonadati</taxon>
        <taxon>Thermomicrobiota</taxon>
        <taxon>Thermomicrobia</taxon>
        <taxon>Thermomicrobiales</taxon>
        <taxon>environmental samples</taxon>
    </lineage>
</organism>
<protein>
    <submittedName>
        <fullName evidence="1">Uncharacterized protein</fullName>
    </submittedName>
</protein>
<proteinExistence type="predicted"/>
<evidence type="ECO:0000313" key="1">
    <source>
        <dbReference type="EMBL" id="CAA9580358.1"/>
    </source>
</evidence>
<reference evidence="1" key="1">
    <citation type="submission" date="2020-02" db="EMBL/GenBank/DDBJ databases">
        <authorList>
            <person name="Meier V. D."/>
        </authorList>
    </citation>
    <scope>NUCLEOTIDE SEQUENCE</scope>
    <source>
        <strain evidence="1">AVDCRST_MAG19</strain>
    </source>
</reference>
<accession>A0A6J4VIG8</accession>
<dbReference type="EMBL" id="CADCWL010000216">
    <property type="protein sequence ID" value="CAA9580358.1"/>
    <property type="molecule type" value="Genomic_DNA"/>
</dbReference>
<gene>
    <name evidence="1" type="ORF">AVDCRST_MAG19-3871</name>
</gene>
<dbReference type="AlphaFoldDB" id="A0A6J4VIG8"/>
<sequence length="60" mass="6225">MYGGGIRPALGRGRPARVGTVAPNRYPFVMPFAGDGKATVAHGVSRRDRGRGRIGSLGAC</sequence>
<name>A0A6J4VIG8_9BACT</name>